<name>A0A1A7WWQ9_9TELE</name>
<feature type="domain" description="BHLH" evidence="13">
    <location>
        <begin position="1"/>
        <end position="53"/>
    </location>
</feature>
<dbReference type="SUPFAM" id="SSF55785">
    <property type="entry name" value="PYP-like sensor domain (PAS domain)"/>
    <property type="match status" value="2"/>
</dbReference>
<organism evidence="15">
    <name type="scientific">Iconisemion striatum</name>
    <dbReference type="NCBI Taxonomy" id="60296"/>
    <lineage>
        <taxon>Eukaryota</taxon>
        <taxon>Metazoa</taxon>
        <taxon>Chordata</taxon>
        <taxon>Craniata</taxon>
        <taxon>Vertebrata</taxon>
        <taxon>Euteleostomi</taxon>
        <taxon>Actinopterygii</taxon>
        <taxon>Neopterygii</taxon>
        <taxon>Teleostei</taxon>
        <taxon>Neoteleostei</taxon>
        <taxon>Acanthomorphata</taxon>
        <taxon>Ovalentaria</taxon>
        <taxon>Atherinomorphae</taxon>
        <taxon>Cyprinodontiformes</taxon>
        <taxon>Nothobranchiidae</taxon>
        <taxon>Iconisemion</taxon>
    </lineage>
</organism>
<comment type="subcellular location">
    <subcellularLocation>
        <location evidence="1">Nucleus</location>
    </subcellularLocation>
</comment>
<dbReference type="InterPro" id="IPR000014">
    <property type="entry name" value="PAS"/>
</dbReference>
<feature type="compositionally biased region" description="Low complexity" evidence="11">
    <location>
        <begin position="351"/>
        <end position="368"/>
    </location>
</feature>
<dbReference type="GO" id="GO:0000977">
    <property type="term" value="F:RNA polymerase II transcription regulatory region sequence-specific DNA binding"/>
    <property type="evidence" value="ECO:0007669"/>
    <property type="project" value="TreeGrafter"/>
</dbReference>
<dbReference type="AlphaFoldDB" id="A0A1A7WWQ9"/>
<evidence type="ECO:0000256" key="1">
    <source>
        <dbReference type="ARBA" id="ARBA00004123"/>
    </source>
</evidence>
<evidence type="ECO:0000256" key="7">
    <source>
        <dbReference type="ARBA" id="ARBA00023125"/>
    </source>
</evidence>
<dbReference type="Gene3D" id="4.10.280.10">
    <property type="entry name" value="Helix-loop-helix DNA-binding domain"/>
    <property type="match status" value="1"/>
</dbReference>
<evidence type="ECO:0000256" key="10">
    <source>
        <dbReference type="ARBA" id="ARBA00037499"/>
    </source>
</evidence>
<comment type="function">
    <text evidence="10">Transcriptional factor that may have pleiotropic effects during embryogenesis and in the adult.</text>
</comment>
<dbReference type="InterPro" id="IPR035965">
    <property type="entry name" value="PAS-like_dom_sf"/>
</dbReference>
<proteinExistence type="predicted"/>
<feature type="compositionally biased region" description="Basic and acidic residues" evidence="11">
    <location>
        <begin position="722"/>
        <end position="733"/>
    </location>
</feature>
<evidence type="ECO:0000256" key="8">
    <source>
        <dbReference type="ARBA" id="ARBA00023163"/>
    </source>
</evidence>
<dbReference type="InterPro" id="IPR013655">
    <property type="entry name" value="PAS_fold_3"/>
</dbReference>
<dbReference type="CDD" id="cd19738">
    <property type="entry name" value="bHLH-PAS_SIM1"/>
    <property type="match status" value="1"/>
</dbReference>
<sequence>MKEKSKNAARTRREKENSEFYELAKLLPLPSAITSQLDKASIIRLTTSYLRMRGVFPQGLGESWGHVSRSSLDGVGQELGSHLLQTLDGFIFVVAPDGKIMYISETASVHLGLSQVELTGNSIYEYIHPADHDEMTAVLTAHQPYHSHFVQEFEMERSFFLRMKCVLAKRNAGLTCGGYKVIHCSGYLKIRHYSLDVSLFDGCYQNVGLVAVGHSLPPSAVTEIKLHSNMFMFRASLDMKLIFLDSRVAELTGYEPQDLIEKTLYHHVHSCDSFHLRCAHHLLLVKGQVTTKYYRFLVKRGGWVWVQSYATIVHNSRSSRPHCIVSVNYVLTETEYKGLQLSLDQTTSRASFSFSSSSSTSLPETSKTLKSRTSWPKAKTRPSPYTQYSSFHTESDQDSPWGSSPLTDSSSPQPEHSEALDASSSYRQVSYPHSLCYSSSEEQHRSTSDVHTHGHGQSCERGRCDAGRYFLGAPLSSRGTWWGAARSIIPLTKSCLERNEGYDGSMAHITAIHSYHGHGHWDEDSVVSSPEGGSASDSGDRYQADLYPYSPEEPSKMETLIRATQQMIKDEESRLQLRKGPENARLGLVNGLTKGPNPCFTPELPPLQTVVCRGLGQLISPAPSPAPVSRLSSPGSEHLHKPKDYLQNDLTPLSLQFHHPFSRPMAYSASPTTAPACYPSHSRPRPYMDKHTAYSLTGYTLEHLYDPESFRGSGSTHYDHFRLQSEQSSEHKSPSVIITNTS</sequence>
<keyword evidence="7" id="KW-0238">DNA-binding</keyword>
<dbReference type="Pfam" id="PF08447">
    <property type="entry name" value="PAS_3"/>
    <property type="match status" value="1"/>
</dbReference>
<evidence type="ECO:0000259" key="12">
    <source>
        <dbReference type="PROSITE" id="PS50112"/>
    </source>
</evidence>
<dbReference type="PANTHER" id="PTHR23043">
    <property type="entry name" value="HYPOXIA-INDUCIBLE FACTOR 1 ALPHA"/>
    <property type="match status" value="1"/>
</dbReference>
<dbReference type="GO" id="GO:0007399">
    <property type="term" value="P:nervous system development"/>
    <property type="evidence" value="ECO:0007669"/>
    <property type="project" value="UniProtKB-KW"/>
</dbReference>
<dbReference type="EMBL" id="HADW01008589">
    <property type="protein sequence ID" value="SBP09989.1"/>
    <property type="molecule type" value="Transcribed_RNA"/>
</dbReference>
<dbReference type="GO" id="GO:0030154">
    <property type="term" value="P:cell differentiation"/>
    <property type="evidence" value="ECO:0007669"/>
    <property type="project" value="UniProtKB-KW"/>
</dbReference>
<feature type="region of interest" description="Disordered" evidence="11">
    <location>
        <begin position="351"/>
        <end position="424"/>
    </location>
</feature>
<keyword evidence="2" id="KW-0217">Developmental protein</keyword>
<dbReference type="InterPro" id="IPR010578">
    <property type="entry name" value="SIM_C"/>
</dbReference>
<dbReference type="InterPro" id="IPR001610">
    <property type="entry name" value="PAC"/>
</dbReference>
<dbReference type="SMART" id="SM00353">
    <property type="entry name" value="HLH"/>
    <property type="match status" value="1"/>
</dbReference>
<evidence type="ECO:0000256" key="9">
    <source>
        <dbReference type="ARBA" id="ARBA00023242"/>
    </source>
</evidence>
<feature type="domain" description="PAS" evidence="12">
    <location>
        <begin position="76"/>
        <end position="139"/>
    </location>
</feature>
<evidence type="ECO:0000259" key="14">
    <source>
        <dbReference type="PROSITE" id="PS51302"/>
    </source>
</evidence>
<dbReference type="GO" id="GO:0046983">
    <property type="term" value="F:protein dimerization activity"/>
    <property type="evidence" value="ECO:0007669"/>
    <property type="project" value="InterPro"/>
</dbReference>
<feature type="region of interest" description="Disordered" evidence="11">
    <location>
        <begin position="520"/>
        <end position="542"/>
    </location>
</feature>
<keyword evidence="4" id="KW-0221">Differentiation</keyword>
<feature type="region of interest" description="Disordered" evidence="11">
    <location>
        <begin position="437"/>
        <end position="460"/>
    </location>
</feature>
<dbReference type="CDD" id="cd00130">
    <property type="entry name" value="PAS"/>
    <property type="match status" value="2"/>
</dbReference>
<evidence type="ECO:0000256" key="6">
    <source>
        <dbReference type="ARBA" id="ARBA00023015"/>
    </source>
</evidence>
<dbReference type="SMART" id="SM00086">
    <property type="entry name" value="PAC"/>
    <property type="match status" value="1"/>
</dbReference>
<evidence type="ECO:0000256" key="4">
    <source>
        <dbReference type="ARBA" id="ARBA00022782"/>
    </source>
</evidence>
<feature type="domain" description="PAS" evidence="12">
    <location>
        <begin position="232"/>
        <end position="287"/>
    </location>
</feature>
<evidence type="ECO:0000256" key="11">
    <source>
        <dbReference type="SAM" id="MobiDB-lite"/>
    </source>
</evidence>
<dbReference type="PROSITE" id="PS50112">
    <property type="entry name" value="PAS"/>
    <property type="match status" value="2"/>
</dbReference>
<dbReference type="SMART" id="SM00091">
    <property type="entry name" value="PAS"/>
    <property type="match status" value="2"/>
</dbReference>
<keyword evidence="8" id="KW-0804">Transcription</keyword>
<dbReference type="GO" id="GO:0000981">
    <property type="term" value="F:DNA-binding transcription factor activity, RNA polymerase II-specific"/>
    <property type="evidence" value="ECO:0007669"/>
    <property type="project" value="TreeGrafter"/>
</dbReference>
<feature type="domain" description="Single-minded C-terminal" evidence="14">
    <location>
        <begin position="335"/>
        <end position="742"/>
    </location>
</feature>
<dbReference type="Pfam" id="PF06621">
    <property type="entry name" value="SIM_C"/>
    <property type="match status" value="1"/>
</dbReference>
<feature type="region of interest" description="Disordered" evidence="11">
    <location>
        <begin position="623"/>
        <end position="643"/>
    </location>
</feature>
<dbReference type="InterPro" id="IPR013767">
    <property type="entry name" value="PAS_fold"/>
</dbReference>
<protein>
    <submittedName>
        <fullName evidence="15">Single-minded homolog 1a</fullName>
    </submittedName>
</protein>
<dbReference type="SUPFAM" id="SSF47459">
    <property type="entry name" value="HLH, helix-loop-helix DNA-binding domain"/>
    <property type="match status" value="1"/>
</dbReference>
<evidence type="ECO:0000256" key="3">
    <source>
        <dbReference type="ARBA" id="ARBA00022737"/>
    </source>
</evidence>
<dbReference type="PROSITE" id="PS50888">
    <property type="entry name" value="BHLH"/>
    <property type="match status" value="1"/>
</dbReference>
<accession>A0A1A7WWQ9</accession>
<dbReference type="FunFam" id="4.10.280.10:FF:000007">
    <property type="entry name" value="single-minded homolog 1 isoform X1"/>
    <property type="match status" value="1"/>
</dbReference>
<keyword evidence="9" id="KW-0539">Nucleus</keyword>
<evidence type="ECO:0000313" key="15">
    <source>
        <dbReference type="EMBL" id="SBP09989.1"/>
    </source>
</evidence>
<dbReference type="InterPro" id="IPR011598">
    <property type="entry name" value="bHLH_dom"/>
</dbReference>
<reference evidence="15" key="1">
    <citation type="submission" date="2016-05" db="EMBL/GenBank/DDBJ databases">
        <authorList>
            <person name="Lavstsen T."/>
            <person name="Jespersen J.S."/>
        </authorList>
    </citation>
    <scope>NUCLEOTIDE SEQUENCE</scope>
    <source>
        <tissue evidence="15">Brain</tissue>
    </source>
</reference>
<keyword evidence="5" id="KW-0524">Neurogenesis</keyword>
<evidence type="ECO:0000259" key="13">
    <source>
        <dbReference type="PROSITE" id="PS50888"/>
    </source>
</evidence>
<evidence type="ECO:0000256" key="5">
    <source>
        <dbReference type="ARBA" id="ARBA00022902"/>
    </source>
</evidence>
<feature type="compositionally biased region" description="Basic and acidic residues" evidence="11">
    <location>
        <begin position="441"/>
        <end position="460"/>
    </location>
</feature>
<dbReference type="Pfam" id="PF00989">
    <property type="entry name" value="PAS"/>
    <property type="match status" value="1"/>
</dbReference>
<gene>
    <name evidence="15" type="primary">SIM1A</name>
</gene>
<evidence type="ECO:0000256" key="2">
    <source>
        <dbReference type="ARBA" id="ARBA00022473"/>
    </source>
</evidence>
<reference evidence="15" key="2">
    <citation type="submission" date="2016-06" db="EMBL/GenBank/DDBJ databases">
        <title>The genome of a short-lived fish provides insights into sex chromosome evolution and the genetic control of aging.</title>
        <authorList>
            <person name="Reichwald K."/>
            <person name="Felder M."/>
            <person name="Petzold A."/>
            <person name="Koch P."/>
            <person name="Groth M."/>
            <person name="Platzer M."/>
        </authorList>
    </citation>
    <scope>NUCLEOTIDE SEQUENCE</scope>
    <source>
        <tissue evidence="15">Brain</tissue>
    </source>
</reference>
<dbReference type="FunFam" id="3.30.450.20:FF:000017">
    <property type="entry name" value="SIM bHLH transcription factor 2"/>
    <property type="match status" value="1"/>
</dbReference>
<dbReference type="Pfam" id="PF23171">
    <property type="entry name" value="bHLH_HIF1A"/>
    <property type="match status" value="1"/>
</dbReference>
<keyword evidence="6" id="KW-0805">Transcription regulation</keyword>
<dbReference type="PANTHER" id="PTHR23043:SF22">
    <property type="entry name" value="SINGLE-MINDED HOMOLOG 1"/>
    <property type="match status" value="1"/>
</dbReference>
<dbReference type="InterPro" id="IPR036638">
    <property type="entry name" value="HLH_DNA-bd_sf"/>
</dbReference>
<dbReference type="GO" id="GO:0005634">
    <property type="term" value="C:nucleus"/>
    <property type="evidence" value="ECO:0007669"/>
    <property type="project" value="UniProtKB-SubCell"/>
</dbReference>
<feature type="compositionally biased region" description="Polar residues" evidence="11">
    <location>
        <begin position="383"/>
        <end position="414"/>
    </location>
</feature>
<keyword evidence="3" id="KW-0677">Repeat</keyword>
<feature type="region of interest" description="Disordered" evidence="11">
    <location>
        <begin position="722"/>
        <end position="742"/>
    </location>
</feature>
<dbReference type="FunFam" id="3.30.450.20:FF:000047">
    <property type="entry name" value="SIM bHLH transcription factor 2"/>
    <property type="match status" value="1"/>
</dbReference>
<dbReference type="PROSITE" id="PS51302">
    <property type="entry name" value="SIM_C"/>
    <property type="match status" value="1"/>
</dbReference>
<dbReference type="Gene3D" id="3.30.450.20">
    <property type="entry name" value="PAS domain"/>
    <property type="match status" value="2"/>
</dbReference>